<dbReference type="PANTHER" id="PTHR23294">
    <property type="entry name" value="ET TRANSLATION PRODUCT-RELATED"/>
    <property type="match status" value="1"/>
</dbReference>
<reference evidence="6 7" key="1">
    <citation type="submission" date="2013-03" db="EMBL/GenBank/DDBJ databases">
        <title>The Genome Sequence of Capronia epimyces CBS 606.96.</title>
        <authorList>
            <consortium name="The Broad Institute Genomics Platform"/>
            <person name="Cuomo C."/>
            <person name="de Hoog S."/>
            <person name="Gorbushina A."/>
            <person name="Walker B."/>
            <person name="Young S.K."/>
            <person name="Zeng Q."/>
            <person name="Gargeya S."/>
            <person name="Fitzgerald M."/>
            <person name="Haas B."/>
            <person name="Abouelleil A."/>
            <person name="Allen A.W."/>
            <person name="Alvarado L."/>
            <person name="Arachchi H.M."/>
            <person name="Berlin A.M."/>
            <person name="Chapman S.B."/>
            <person name="Gainer-Dewar J."/>
            <person name="Goldberg J."/>
            <person name="Griggs A."/>
            <person name="Gujja S."/>
            <person name="Hansen M."/>
            <person name="Howarth C."/>
            <person name="Imamovic A."/>
            <person name="Ireland A."/>
            <person name="Larimer J."/>
            <person name="McCowan C."/>
            <person name="Murphy C."/>
            <person name="Pearson M."/>
            <person name="Poon T.W."/>
            <person name="Priest M."/>
            <person name="Roberts A."/>
            <person name="Saif S."/>
            <person name="Shea T."/>
            <person name="Sisk P."/>
            <person name="Sykes S."/>
            <person name="Wortman J."/>
            <person name="Nusbaum C."/>
            <person name="Birren B."/>
        </authorList>
    </citation>
    <scope>NUCLEOTIDE SEQUENCE [LARGE SCALE GENOMIC DNA]</scope>
    <source>
        <strain evidence="6 7">CBS 606.96</strain>
    </source>
</reference>
<feature type="transmembrane region" description="Helical" evidence="5">
    <location>
        <begin position="283"/>
        <end position="300"/>
    </location>
</feature>
<evidence type="ECO:0000256" key="2">
    <source>
        <dbReference type="ARBA" id="ARBA00022692"/>
    </source>
</evidence>
<name>W9XWH0_9EURO</name>
<evidence type="ECO:0000256" key="5">
    <source>
        <dbReference type="SAM" id="Phobius"/>
    </source>
</evidence>
<feature type="transmembrane region" description="Helical" evidence="5">
    <location>
        <begin position="458"/>
        <end position="478"/>
    </location>
</feature>
<feature type="transmembrane region" description="Helical" evidence="5">
    <location>
        <begin position="394"/>
        <end position="415"/>
    </location>
</feature>
<evidence type="ECO:0000313" key="6">
    <source>
        <dbReference type="EMBL" id="EXJ84578.1"/>
    </source>
</evidence>
<dbReference type="Proteomes" id="UP000019478">
    <property type="component" value="Unassembled WGS sequence"/>
</dbReference>
<protein>
    <submittedName>
        <fullName evidence="6">Uncharacterized protein</fullName>
    </submittedName>
</protein>
<dbReference type="Gene3D" id="1.20.1250.20">
    <property type="entry name" value="MFS general substrate transporter like domains"/>
    <property type="match status" value="1"/>
</dbReference>
<dbReference type="InterPro" id="IPR036259">
    <property type="entry name" value="MFS_trans_sf"/>
</dbReference>
<feature type="transmembrane region" description="Helical" evidence="5">
    <location>
        <begin position="320"/>
        <end position="337"/>
    </location>
</feature>
<dbReference type="GeneID" id="19169363"/>
<comment type="subcellular location">
    <subcellularLocation>
        <location evidence="1">Membrane</location>
        <topology evidence="1">Multi-pass membrane protein</topology>
    </subcellularLocation>
</comment>
<keyword evidence="2 5" id="KW-0812">Transmembrane</keyword>
<dbReference type="AlphaFoldDB" id="W9XWH0"/>
<dbReference type="eggNOG" id="KOG3098">
    <property type="taxonomic scope" value="Eukaryota"/>
</dbReference>
<dbReference type="OrthoDB" id="196103at2759"/>
<feature type="transmembrane region" description="Helical" evidence="5">
    <location>
        <begin position="68"/>
        <end position="91"/>
    </location>
</feature>
<evidence type="ECO:0000256" key="4">
    <source>
        <dbReference type="ARBA" id="ARBA00023136"/>
    </source>
</evidence>
<evidence type="ECO:0000256" key="3">
    <source>
        <dbReference type="ARBA" id="ARBA00022989"/>
    </source>
</evidence>
<sequence length="514" mass="57236">MKNPFKAVNVGKNAEVVYTHNALEAGQGLHTTSDEAALQVQGSVEVPKPYHVFGLNLYPYRHPRVQTAMLGFVIFLTVGMYHVITAMGGAGQQTATLADGANITLYTVFTVFCFVSPACLNYFGMRATLCFGAVGYAAYASSLWCYNRTGNEGFVYFGGAWNGLSAAFLWTADRTGISAYATEDKKGLYVSIFWTVFQVGTVVGSAIPVGQNWNAGVGNKSTVSDGTYIGLFILMITGACVALLLYPMTKMVREDGTRVTLPAQLTWLEQLRASWQVLKDHKYIMWMWPYAWAINYYSIYQNNRYNSPVFTVRGRALNTLMSGIAQIFSAWVMLIMTDKLPLNRRHRAYVGLAFVWLLVNGVNIGGYFAMVETKFGLKESQKLDVYTPGYGPKAFLYVMYGFMDGCYNTFGLWFIGALSNDRRELSVYFSMFTFWQSACTVCAYALDFRGVSHQFMFGSSWGFLAFGPLCLLPIIKWYMKETNIIKAADLALDGQDMATDPTATAVKETAFVKE</sequence>
<organism evidence="6 7">
    <name type="scientific">Capronia epimyces CBS 606.96</name>
    <dbReference type="NCBI Taxonomy" id="1182542"/>
    <lineage>
        <taxon>Eukaryota</taxon>
        <taxon>Fungi</taxon>
        <taxon>Dikarya</taxon>
        <taxon>Ascomycota</taxon>
        <taxon>Pezizomycotina</taxon>
        <taxon>Eurotiomycetes</taxon>
        <taxon>Chaetothyriomycetidae</taxon>
        <taxon>Chaetothyriales</taxon>
        <taxon>Herpotrichiellaceae</taxon>
        <taxon>Capronia</taxon>
    </lineage>
</organism>
<dbReference type="Pfam" id="PF05978">
    <property type="entry name" value="UNC-93"/>
    <property type="match status" value="1"/>
</dbReference>
<dbReference type="InterPro" id="IPR010291">
    <property type="entry name" value="Ion_channel_UNC-93"/>
</dbReference>
<feature type="transmembrane region" description="Helical" evidence="5">
    <location>
        <begin position="349"/>
        <end position="370"/>
    </location>
</feature>
<accession>W9XWH0</accession>
<gene>
    <name evidence="6" type="ORF">A1O3_05248</name>
</gene>
<proteinExistence type="predicted"/>
<dbReference type="HOGENOM" id="CLU_030884_1_2_1"/>
<dbReference type="PANTHER" id="PTHR23294:SF59">
    <property type="entry name" value="UNC93-LIKE PROTEIN C922.05C"/>
    <property type="match status" value="1"/>
</dbReference>
<dbReference type="EMBL" id="AMGY01000004">
    <property type="protein sequence ID" value="EXJ84578.1"/>
    <property type="molecule type" value="Genomic_DNA"/>
</dbReference>
<evidence type="ECO:0000256" key="1">
    <source>
        <dbReference type="ARBA" id="ARBA00004141"/>
    </source>
</evidence>
<evidence type="ECO:0000313" key="7">
    <source>
        <dbReference type="Proteomes" id="UP000019478"/>
    </source>
</evidence>
<dbReference type="SUPFAM" id="SSF103473">
    <property type="entry name" value="MFS general substrate transporter"/>
    <property type="match status" value="1"/>
</dbReference>
<feature type="transmembrane region" description="Helical" evidence="5">
    <location>
        <begin position="227"/>
        <end position="246"/>
    </location>
</feature>
<dbReference type="InterPro" id="IPR051617">
    <property type="entry name" value="UNC-93-like_regulator"/>
</dbReference>
<keyword evidence="3 5" id="KW-1133">Transmembrane helix</keyword>
<keyword evidence="7" id="KW-1185">Reference proteome</keyword>
<feature type="transmembrane region" description="Helical" evidence="5">
    <location>
        <begin position="103"/>
        <end position="122"/>
    </location>
</feature>
<keyword evidence="4 5" id="KW-0472">Membrane</keyword>
<dbReference type="GO" id="GO:0016020">
    <property type="term" value="C:membrane"/>
    <property type="evidence" value="ECO:0007669"/>
    <property type="project" value="UniProtKB-SubCell"/>
</dbReference>
<feature type="transmembrane region" description="Helical" evidence="5">
    <location>
        <begin position="427"/>
        <end position="446"/>
    </location>
</feature>
<feature type="transmembrane region" description="Helical" evidence="5">
    <location>
        <begin position="188"/>
        <end position="207"/>
    </location>
</feature>
<comment type="caution">
    <text evidence="6">The sequence shown here is derived from an EMBL/GenBank/DDBJ whole genome shotgun (WGS) entry which is preliminary data.</text>
</comment>
<dbReference type="RefSeq" id="XP_007733563.1">
    <property type="nucleotide sequence ID" value="XM_007735373.1"/>
</dbReference>